<sequence length="2210" mass="248521">MHSRTKRLTVTQVSLIIKTSIFSYRILHFSVVRAGNRLWICTNNWDAYSFITMTNNFWNRSSQSMDSTCQTGQYTETTRSLRVILSRAVKTLMALCCSAAIVYLSYFLFGDPLFLDSCQPRLYLKSSGLPGFHVFTIENIMSHKRFGSDARDRNHQLSISLDLANHTLSCTTNRATFHGTVNDLWSTELQTNLSDSSASQVLRILPVWNRRNKSNSTCHERRKGEQICSLVHTASNQSDDLGHLHTSTNQATKPVAIERSLRLSRSETSRATLNKPVGKSFVSLSSRYLHRQGVEQRTNAGAFHSFGPTTPKLRYRRLRRGDYVSLGKRTRISHQQPLSLHDSGRTIRMDQRRIVVIDGPESGMTENDPRTTQSISDRSYYIEGGDLGGNGTENNEEHYPVLSFQYTEPHTIELLVVVTERMRQRFGALLNDYLTSTMTTVSSLLRHPSLKTSLELNIVDIILLDRVYSNRNNLEDWSYSKQEQVMARFCRWVNKLRRPSFNWDSAILLNIGHFKSTALGVAHYRSMCSEESSCLAVLDRGFGTGYIIAHELGHQLGAKHDFELNSDCGMEEQQLSPDMMEHISGLPAATHGTSVDEFESAPPYWPPLRIEDTVRRDTIMSGTLYFDNFPLRWSACSRQAIQDYLESPGASCLRRQDMPSALQTSDWLARRSQSDLPGSVFSLDQQCQFVLKDHATRFCGHLLPVCRQVYCQDSETGACLPMEAAWAEGTSCGDNRWCIQGQCVSTSQKPVRVDGNWGHWGPWSACSRSCGGGVRFSERECNNPEPQNGGNFCHGTRTRMRSCAIQPCGQPFDIRQHLCNRIAAQYGSHLEAYIPKLGEATSCSLTCLDNGHAVQHGLSLPDGTPCYAQRDDICIKGRCWETGCDGILGSSQRFDRCRVCGGDNSTCIERKGIFNGESLSSVGAHPRGLITAVRIPRGVTDAFVRKRSPRSTPFSSDSYDDFMLLIFEELKTQIRRGETREPFAGAELYYSGSRGVEEIVSIIGKLQKDVNIVVRVENPQTSRPLPTIEYHYYVDKSQEHNPLFFIAEEEARHAAERASIRSGRSHATQQPDSEIPIQASSAGQVSSRVEGERPAEFDKRPRIHFVWRISELPTGCTTCAGNSTSHAECYPLIHDAETRTEFSEQTFYRPVADYLCSSMPRPPPVTRRCIDYCGVRWVTKPLETTTNGQIQQTSSCSVRCGEGQQMAAYVCEELVVPAKQEDKSRGVWRTAQLGERACIRAGLGNAPTQPAMLSCRGTCNPVFWVASNWTECSANCAIGQRVRQLYCQEFSDTRWPLEECFAEKDSNVEGSAPSGAITSQEARGILSDHIAGGRLNNHVGRQMSLEKSEACISLAACQNDIQWLASQWSDCELMTEEMHKICRNIDYSDMHRMIKTPQITGIRSRHVFCQLNVPTLHSSLRPFLEQDHGPPWKMRLEFCRKFHMDSGITEEPTSRESCEQPVCFRWGEAKLNECSVSCGVGVQTVNIPCERIALDLRLPSMEQSDSYLPPYQITEISIDECHNHLGYTPRVFLSADNRSVHVETLERPNHDRTALELKLVSLDKPLQLECVQRPCTMSIPAWHMTSWSQCSVSCGTGVRRRQAICMLEIHEQLANSFGSHPRESSISTVSRMNAEVTDPQRCLDAKLTKPVEVEACDAGPCPQWLPDAWGQCEGSCEYGIQRRTVRCVLDVTTSRPEDDQSSSVADERSQSLLYTVYSAHPQRIRKHRSVQLIEVDPERCHGINNRPATQRLCLISQGCPFWHKTDWSSCSVDCGMGRRSRSVYCQFPNGTDVKTDPLINDIQPQDLRQLEFFDASLDAMTRLVEASANRPALCNSIRPADKTSCKTKPCTGPTPFWWPVMVSECDSQTCVVGRRERSIKCLSSLRGPIDDTSCMHLPRPSEWTPCVPLKCMRFEWSHDPWSPCPRGCGVRARYRRVRCVDILGDEYSDSLCPPHLKPSSWDLCPDRCASAPRSCSEVKSRLPNLNDGTFQILVGLTWTSIYCADMHTSNPKEYIVLRRLNFARTGAFLQPTPTSHWCPPISHPTSLNSMRIYQSALITPSLTDVANLSESETTLQREVTAANCPTCPFVSHLSSTTYYQKIRLDINTLSVKVDDTRFAYTVGPSFVPYATAKDCFGSQTCPQGQFHIDLRGTEFRVSVKTQWGKSNENSASHIQRAEGGQLVVGRCGGYCSGCWPQPELFLEVHTEMRP</sequence>
<evidence type="ECO:0000256" key="8">
    <source>
        <dbReference type="ARBA" id="ARBA00023157"/>
    </source>
</evidence>
<keyword evidence="18" id="KW-1185">Reference proteome</keyword>
<feature type="transmembrane region" description="Helical" evidence="14">
    <location>
        <begin position="88"/>
        <end position="109"/>
    </location>
</feature>
<evidence type="ECO:0000313" key="17">
    <source>
        <dbReference type="EMBL" id="TGZ55789.1"/>
    </source>
</evidence>
<keyword evidence="14" id="KW-0812">Transmembrane</keyword>
<feature type="disulfide bond" evidence="12">
    <location>
        <begin position="687"/>
        <end position="711"/>
    </location>
</feature>
<dbReference type="Pfam" id="PF13688">
    <property type="entry name" value="Reprolysin_5"/>
    <property type="match status" value="1"/>
</dbReference>
<dbReference type="PROSITE" id="PS50092">
    <property type="entry name" value="TSP1"/>
    <property type="match status" value="4"/>
</dbReference>
<dbReference type="Pfam" id="PF19030">
    <property type="entry name" value="TSP1_ADAMTS"/>
    <property type="match status" value="4"/>
</dbReference>
<accession>A0A4S2L5D7</accession>
<dbReference type="Gene3D" id="2.60.120.830">
    <property type="match status" value="1"/>
</dbReference>
<evidence type="ECO:0000313" key="18">
    <source>
        <dbReference type="Proteomes" id="UP000308267"/>
    </source>
</evidence>
<comment type="subcellular location">
    <subcellularLocation>
        <location evidence="1">Secreted</location>
    </subcellularLocation>
</comment>
<dbReference type="Gene3D" id="3.40.390.10">
    <property type="entry name" value="Collagenase (Catalytic Domain)"/>
    <property type="match status" value="1"/>
</dbReference>
<keyword evidence="5" id="KW-0378">Hydrolase</keyword>
<dbReference type="Gene3D" id="2.20.100.10">
    <property type="entry name" value="Thrombospondin type-1 (TSP1) repeat"/>
    <property type="match status" value="2"/>
</dbReference>
<dbReference type="PROSITE" id="PS51046">
    <property type="entry name" value="GON"/>
    <property type="match status" value="1"/>
</dbReference>
<keyword evidence="9" id="KW-0325">Glycoprotein</keyword>
<comment type="cofactor">
    <cofactor evidence="11">
        <name>Zn(2+)</name>
        <dbReference type="ChEBI" id="CHEBI:29105"/>
    </cofactor>
    <text evidence="11">Binds 1 zinc ion per subunit.</text>
</comment>
<dbReference type="OrthoDB" id="5948003at2759"/>
<evidence type="ECO:0008006" key="19">
    <source>
        <dbReference type="Google" id="ProtNLM"/>
    </source>
</evidence>
<feature type="disulfide bond" evidence="12">
    <location>
        <begin position="766"/>
        <end position="803"/>
    </location>
</feature>
<organism evidence="17 18">
    <name type="scientific">Opisthorchis felineus</name>
    <dbReference type="NCBI Taxonomy" id="147828"/>
    <lineage>
        <taxon>Eukaryota</taxon>
        <taxon>Metazoa</taxon>
        <taxon>Spiralia</taxon>
        <taxon>Lophotrochozoa</taxon>
        <taxon>Platyhelminthes</taxon>
        <taxon>Trematoda</taxon>
        <taxon>Digenea</taxon>
        <taxon>Opisthorchiida</taxon>
        <taxon>Opisthorchiata</taxon>
        <taxon>Opisthorchiidae</taxon>
        <taxon>Opisthorchis</taxon>
    </lineage>
</organism>
<comment type="caution">
    <text evidence="13">Lacks conserved residue(s) required for the propagation of feature annotation.</text>
</comment>
<feature type="active site" evidence="10 13">
    <location>
        <position position="551"/>
    </location>
</feature>
<evidence type="ECO:0000256" key="2">
    <source>
        <dbReference type="ARBA" id="ARBA00022525"/>
    </source>
</evidence>
<evidence type="ECO:0000256" key="3">
    <source>
        <dbReference type="ARBA" id="ARBA00022670"/>
    </source>
</evidence>
<dbReference type="GO" id="GO:0005576">
    <property type="term" value="C:extracellular region"/>
    <property type="evidence" value="ECO:0007669"/>
    <property type="project" value="UniProtKB-SubCell"/>
</dbReference>
<dbReference type="Pfam" id="PF17771">
    <property type="entry name" value="ADAMTS_CR_2"/>
    <property type="match status" value="1"/>
</dbReference>
<feature type="binding site" evidence="11">
    <location>
        <position position="413"/>
    </location>
    <ligand>
        <name>Ca(2+)</name>
        <dbReference type="ChEBI" id="CHEBI:29108"/>
        <label>2</label>
    </ligand>
</feature>
<dbReference type="InterPro" id="IPR000884">
    <property type="entry name" value="TSP1_rpt"/>
</dbReference>
<feature type="binding site" evidence="11">
    <location>
        <position position="657"/>
    </location>
    <ligand>
        <name>Ca(2+)</name>
        <dbReference type="ChEBI" id="CHEBI:29108"/>
        <label>2</label>
    </ligand>
</feature>
<keyword evidence="11" id="KW-0106">Calcium</keyword>
<dbReference type="SUPFAM" id="SSF55486">
    <property type="entry name" value="Metalloproteases ('zincins'), catalytic domain"/>
    <property type="match status" value="1"/>
</dbReference>
<evidence type="ECO:0000256" key="13">
    <source>
        <dbReference type="PROSITE-ProRule" id="PRU00276"/>
    </source>
</evidence>
<reference evidence="17 18" key="1">
    <citation type="journal article" date="2019" name="BMC Genomics">
        <title>New insights from Opisthorchis felineus genome: update on genomics of the epidemiologically important liver flukes.</title>
        <authorList>
            <person name="Ershov N.I."/>
            <person name="Mordvinov V.A."/>
            <person name="Prokhortchouk E.B."/>
            <person name="Pakharukova M.Y."/>
            <person name="Gunbin K.V."/>
            <person name="Ustyantsev K."/>
            <person name="Genaev M.A."/>
            <person name="Blinov A.G."/>
            <person name="Mazur A."/>
            <person name="Boulygina E."/>
            <person name="Tsygankova S."/>
            <person name="Khrameeva E."/>
            <person name="Chekanov N."/>
            <person name="Fan G."/>
            <person name="Xiao A."/>
            <person name="Zhang H."/>
            <person name="Xu X."/>
            <person name="Yang H."/>
            <person name="Solovyev V."/>
            <person name="Lee S.M."/>
            <person name="Liu X."/>
            <person name="Afonnikov D.A."/>
            <person name="Skryabin K.G."/>
        </authorList>
    </citation>
    <scope>NUCLEOTIDE SEQUENCE [LARGE SCALE GENOMIC DNA]</scope>
    <source>
        <strain evidence="17">AK-0245</strain>
        <tissue evidence="17">Whole organism</tissue>
    </source>
</reference>
<feature type="binding site" evidence="11 13">
    <location>
        <position position="550"/>
    </location>
    <ligand>
        <name>Zn(2+)</name>
        <dbReference type="ChEBI" id="CHEBI:29105"/>
        <note>catalytic</note>
    </ligand>
</feature>
<dbReference type="Proteomes" id="UP000308267">
    <property type="component" value="Unassembled WGS sequence"/>
</dbReference>
<dbReference type="STRING" id="147828.A0A4S2L5D7"/>
<dbReference type="InterPro" id="IPR012314">
    <property type="entry name" value="Pept_M12B_GON-ADAMTSs"/>
</dbReference>
<feature type="binding site" evidence="11 13">
    <location>
        <position position="560"/>
    </location>
    <ligand>
        <name>Zn(2+)</name>
        <dbReference type="ChEBI" id="CHEBI:29105"/>
        <note>catalytic</note>
    </ligand>
</feature>
<feature type="disulfide bond" evidence="12">
    <location>
        <begin position="699"/>
        <end position="719"/>
    </location>
</feature>
<evidence type="ECO:0000256" key="10">
    <source>
        <dbReference type="PIRSR" id="PIRSR613273-1"/>
    </source>
</evidence>
<evidence type="ECO:0000256" key="14">
    <source>
        <dbReference type="SAM" id="Phobius"/>
    </source>
</evidence>
<feature type="binding site" evidence="11 13">
    <location>
        <position position="554"/>
    </location>
    <ligand>
        <name>Zn(2+)</name>
        <dbReference type="ChEBI" id="CHEBI:29105"/>
        <note>catalytic</note>
    </ligand>
</feature>
<keyword evidence="4 11" id="KW-0479">Metal-binding</keyword>
<feature type="disulfide bond" evidence="12">
    <location>
        <begin position="568"/>
        <end position="636"/>
    </location>
</feature>
<dbReference type="SUPFAM" id="SSF82895">
    <property type="entry name" value="TSP-1 type 1 repeat"/>
    <property type="match status" value="6"/>
</dbReference>
<keyword evidence="6 11" id="KW-0862">Zinc</keyword>
<dbReference type="Pfam" id="PF08685">
    <property type="entry name" value="GON"/>
    <property type="match status" value="2"/>
</dbReference>
<evidence type="ECO:0000256" key="9">
    <source>
        <dbReference type="ARBA" id="ARBA00023180"/>
    </source>
</evidence>
<dbReference type="PANTHER" id="PTHR13723:SF281">
    <property type="entry name" value="PAPILIN"/>
    <property type="match status" value="1"/>
</dbReference>
<protein>
    <recommendedName>
        <fullName evidence="19">Peptidase M12B domain-containing protein</fullName>
    </recommendedName>
</protein>
<dbReference type="PROSITE" id="PS50215">
    <property type="entry name" value="ADAM_MEPRO"/>
    <property type="match status" value="1"/>
</dbReference>
<feature type="disulfide bond" evidence="12">
    <location>
        <begin position="770"/>
        <end position="808"/>
    </location>
</feature>
<dbReference type="GO" id="GO:0030198">
    <property type="term" value="P:extracellular matrix organization"/>
    <property type="evidence" value="ECO:0007669"/>
    <property type="project" value="InterPro"/>
</dbReference>
<dbReference type="FunFam" id="2.20.100.10:FF:000006">
    <property type="entry name" value="A disintegrin and metalloproteinase with thrombospondin motifs 1"/>
    <property type="match status" value="1"/>
</dbReference>
<dbReference type="InterPro" id="IPR041645">
    <property type="entry name" value="ADAMTS_CR_2"/>
</dbReference>
<evidence type="ECO:0000256" key="12">
    <source>
        <dbReference type="PIRSR" id="PIRSR613273-3"/>
    </source>
</evidence>
<evidence type="ECO:0000256" key="6">
    <source>
        <dbReference type="ARBA" id="ARBA00022833"/>
    </source>
</evidence>
<feature type="binding site" evidence="11">
    <location>
        <position position="657"/>
    </location>
    <ligand>
        <name>Ca(2+)</name>
        <dbReference type="ChEBI" id="CHEBI:29108"/>
        <label>1</label>
    </ligand>
</feature>
<dbReference type="InterPro" id="IPR050439">
    <property type="entry name" value="ADAMTS_ADAMTS-like"/>
</dbReference>
<feature type="disulfide bond" evidence="12">
    <location>
        <begin position="732"/>
        <end position="743"/>
    </location>
</feature>
<feature type="disulfide bond" evidence="12">
    <location>
        <begin position="528"/>
        <end position="652"/>
    </location>
</feature>
<evidence type="ECO:0000256" key="7">
    <source>
        <dbReference type="ARBA" id="ARBA00023049"/>
    </source>
</evidence>
<evidence type="ECO:0000256" key="11">
    <source>
        <dbReference type="PIRSR" id="PIRSR613273-2"/>
    </source>
</evidence>
<name>A0A4S2L5D7_OPIFE</name>
<evidence type="ECO:0000259" key="16">
    <source>
        <dbReference type="PROSITE" id="PS51046"/>
    </source>
</evidence>
<evidence type="ECO:0000256" key="4">
    <source>
        <dbReference type="ARBA" id="ARBA00022723"/>
    </source>
</evidence>
<dbReference type="InterPro" id="IPR036383">
    <property type="entry name" value="TSP1_rpt_sf"/>
</dbReference>
<feature type="binding site" evidence="11">
    <location>
        <position position="652"/>
    </location>
    <ligand>
        <name>Ca(2+)</name>
        <dbReference type="ChEBI" id="CHEBI:29108"/>
        <label>1</label>
    </ligand>
</feature>
<evidence type="ECO:0000256" key="5">
    <source>
        <dbReference type="ARBA" id="ARBA00022801"/>
    </source>
</evidence>
<dbReference type="InterPro" id="IPR001590">
    <property type="entry name" value="Peptidase_M12B"/>
</dbReference>
<dbReference type="InterPro" id="IPR045371">
    <property type="entry name" value="ADAMTS_CR_3"/>
</dbReference>
<dbReference type="SMART" id="SM00209">
    <property type="entry name" value="TSP1"/>
    <property type="match status" value="5"/>
</dbReference>
<keyword evidence="2" id="KW-0964">Secreted</keyword>
<proteinExistence type="predicted"/>
<dbReference type="PRINTS" id="PR01857">
    <property type="entry name" value="ADAMTSFAMILY"/>
</dbReference>
<evidence type="ECO:0000259" key="15">
    <source>
        <dbReference type="PROSITE" id="PS50215"/>
    </source>
</evidence>
<dbReference type="Pfam" id="PF00090">
    <property type="entry name" value="TSP_1"/>
    <property type="match status" value="1"/>
</dbReference>
<keyword evidence="8 12" id="KW-1015">Disulfide bond</keyword>
<dbReference type="PANTHER" id="PTHR13723">
    <property type="entry name" value="ADAMTS A DISINTEGRIN AND METALLOPROTEASE WITH THROMBOSPONDIN MOTIFS PROTEASE"/>
    <property type="match status" value="1"/>
</dbReference>
<feature type="disulfide bond" evidence="12">
    <location>
        <begin position="490"/>
        <end position="534"/>
    </location>
</feature>
<keyword evidence="7" id="KW-0482">Metalloprotease</keyword>
<feature type="disulfide bond" evidence="12">
    <location>
        <begin position="781"/>
        <end position="793"/>
    </location>
</feature>
<comment type="caution">
    <text evidence="17">The sequence shown here is derived from an EMBL/GenBank/DDBJ whole genome shotgun (WGS) entry which is preliminary data.</text>
</comment>
<dbReference type="GO" id="GO:0004222">
    <property type="term" value="F:metalloendopeptidase activity"/>
    <property type="evidence" value="ECO:0007669"/>
    <property type="project" value="InterPro"/>
</dbReference>
<gene>
    <name evidence="17" type="ORF">CRM22_010304</name>
</gene>
<keyword evidence="3" id="KW-0645">Protease</keyword>
<dbReference type="Gene3D" id="3.40.1620.60">
    <property type="match status" value="1"/>
</dbReference>
<dbReference type="Pfam" id="PF19236">
    <property type="entry name" value="ADAMTS_CR_3"/>
    <property type="match status" value="1"/>
</dbReference>
<dbReference type="InterPro" id="IPR024079">
    <property type="entry name" value="MetalloPept_cat_dom_sf"/>
</dbReference>
<feature type="binding site" evidence="11">
    <location>
        <position position="413"/>
    </location>
    <ligand>
        <name>Ca(2+)</name>
        <dbReference type="ChEBI" id="CHEBI:29108"/>
        <label>1</label>
    </ligand>
</feature>
<feature type="domain" description="GON" evidence="16">
    <location>
        <begin position="1971"/>
        <end position="2207"/>
    </location>
</feature>
<feature type="domain" description="Peptidase M12B" evidence="15">
    <location>
        <begin position="410"/>
        <end position="657"/>
    </location>
</feature>
<dbReference type="EMBL" id="SJOL01009787">
    <property type="protein sequence ID" value="TGZ55789.1"/>
    <property type="molecule type" value="Genomic_DNA"/>
</dbReference>
<keyword evidence="14" id="KW-0472">Membrane</keyword>
<dbReference type="GO" id="GO:0006508">
    <property type="term" value="P:proteolysis"/>
    <property type="evidence" value="ECO:0007669"/>
    <property type="project" value="UniProtKB-KW"/>
</dbReference>
<feature type="binding site" evidence="11">
    <location>
        <position position="504"/>
    </location>
    <ligand>
        <name>Ca(2+)</name>
        <dbReference type="ChEBI" id="CHEBI:29108"/>
        <label>1</label>
    </ligand>
</feature>
<keyword evidence="14" id="KW-1133">Transmembrane helix</keyword>
<feature type="disulfide bond" evidence="12">
    <location>
        <begin position="706"/>
        <end position="738"/>
    </location>
</feature>
<dbReference type="GO" id="GO:0008270">
    <property type="term" value="F:zinc ion binding"/>
    <property type="evidence" value="ECO:0007669"/>
    <property type="project" value="InterPro"/>
</dbReference>
<evidence type="ECO:0000256" key="1">
    <source>
        <dbReference type="ARBA" id="ARBA00004613"/>
    </source>
</evidence>
<dbReference type="InterPro" id="IPR013273">
    <property type="entry name" value="ADAMTS/ADAMTS-like"/>
</dbReference>